<dbReference type="InterPro" id="IPR013785">
    <property type="entry name" value="Aldolase_TIM"/>
</dbReference>
<evidence type="ECO:0000256" key="4">
    <source>
        <dbReference type="ARBA" id="ARBA00023004"/>
    </source>
</evidence>
<gene>
    <name evidence="8" type="ORF">LK12_15150</name>
</gene>
<evidence type="ECO:0000313" key="8">
    <source>
        <dbReference type="EMBL" id="KHK90662.1"/>
    </source>
</evidence>
<dbReference type="SUPFAM" id="SSF102114">
    <property type="entry name" value="Radical SAM enzymes"/>
    <property type="match status" value="1"/>
</dbReference>
<sequence>MRFSSYSILSEKKEGIPRTLLNGITGAVDLLGPQLEPVIENALETGDVPAALAHMSDEARQSLLNRGHLTEWSVDEERAIVNILADEAHKAMARRPSFMIVPNLDCNYRCTYCFERPMQNGLKSSNTAISHKKNNVVMQAEQVGQALDAIALLRAEQGLSEEGQIILYGGEPLDRRNQAVVRQIVSEGRARGTFFAAITNGHDLDAYLDLIGRGGIEQIQVSIDGPKRVHDKRRIYVGKESSFDAIVANVNRVLEHTDAEVQIRSHVDPQNIELFGELVDFFAGQGWLDHPQVVIYGNTVYERTGDGGVTSRIDVADIDATLSPIAQAARNIYTSAPEVHAERSILPALNAGEPMKLKGTYCSANTGNYIFAPDGSIYACWESVGKECSRIGTFGESGAELDAEATDRWFGRSIARLPTCQRCAFALVCGGGCAQYAEYESDTLYASYCDDFQRTFRSALTRTVERYLDHDCKQEEKVDA</sequence>
<dbReference type="GO" id="GO:0051536">
    <property type="term" value="F:iron-sulfur cluster binding"/>
    <property type="evidence" value="ECO:0007669"/>
    <property type="project" value="UniProtKB-KW"/>
</dbReference>
<dbReference type="OrthoDB" id="9782387at2"/>
<evidence type="ECO:0000259" key="7">
    <source>
        <dbReference type="PROSITE" id="PS51918"/>
    </source>
</evidence>
<dbReference type="AlphaFoldDB" id="A0A0B1ZHW0"/>
<dbReference type="NCBIfam" id="TIGR04085">
    <property type="entry name" value="rSAM_more_4Fe4S"/>
    <property type="match status" value="1"/>
</dbReference>
<dbReference type="SFLD" id="SFLDG01067">
    <property type="entry name" value="SPASM/twitch_domain_containing"/>
    <property type="match status" value="1"/>
</dbReference>
<keyword evidence="2" id="KW-0949">S-adenosyl-L-methionine</keyword>
<dbReference type="UniPathway" id="UPA00782"/>
<keyword evidence="9" id="KW-1185">Reference proteome</keyword>
<dbReference type="CDD" id="cd01335">
    <property type="entry name" value="Radical_SAM"/>
    <property type="match status" value="1"/>
</dbReference>
<dbReference type="PROSITE" id="PS51918">
    <property type="entry name" value="RADICAL_SAM"/>
    <property type="match status" value="1"/>
</dbReference>
<evidence type="ECO:0000256" key="1">
    <source>
        <dbReference type="ARBA" id="ARBA00001966"/>
    </source>
</evidence>
<dbReference type="InterPro" id="IPR023885">
    <property type="entry name" value="4Fe4S-binding_SPASM_dom"/>
</dbReference>
<evidence type="ECO:0000256" key="6">
    <source>
        <dbReference type="ARBA" id="ARBA00023601"/>
    </source>
</evidence>
<comment type="similarity">
    <text evidence="6">Belongs to the radical SAM superfamily. Anaerobic sulfatase-maturating enzyme family.</text>
</comment>
<evidence type="ECO:0000256" key="3">
    <source>
        <dbReference type="ARBA" id="ARBA00022723"/>
    </source>
</evidence>
<dbReference type="Pfam" id="PF04055">
    <property type="entry name" value="Radical_SAM"/>
    <property type="match status" value="1"/>
</dbReference>
<proteinExistence type="inferred from homology"/>
<reference evidence="8 9" key="1">
    <citation type="submission" date="2014-10" db="EMBL/GenBank/DDBJ databases">
        <title>Genome sequence of Novosphingobium malaysiense MUSC 273(T).</title>
        <authorList>
            <person name="Lee L.-H."/>
        </authorList>
    </citation>
    <scope>NUCLEOTIDE SEQUENCE [LARGE SCALE GENOMIC DNA]</scope>
    <source>
        <strain evidence="8 9">MUSC 273</strain>
    </source>
</reference>
<name>A0A0B1ZHW0_9SPHN</name>
<evidence type="ECO:0000313" key="9">
    <source>
        <dbReference type="Proteomes" id="UP000031057"/>
    </source>
</evidence>
<evidence type="ECO:0000256" key="5">
    <source>
        <dbReference type="ARBA" id="ARBA00023014"/>
    </source>
</evidence>
<dbReference type="Gene3D" id="3.20.20.70">
    <property type="entry name" value="Aldolase class I"/>
    <property type="match status" value="1"/>
</dbReference>
<keyword evidence="4" id="KW-0408">Iron</keyword>
<dbReference type="PANTHER" id="PTHR43273:SF3">
    <property type="entry name" value="ANAEROBIC SULFATASE-MATURATING ENZYME HOMOLOG ASLB-RELATED"/>
    <property type="match status" value="1"/>
</dbReference>
<dbReference type="SFLD" id="SFLDS00029">
    <property type="entry name" value="Radical_SAM"/>
    <property type="match status" value="1"/>
</dbReference>
<comment type="cofactor">
    <cofactor evidence="1">
        <name>[4Fe-4S] cluster</name>
        <dbReference type="ChEBI" id="CHEBI:49883"/>
    </cofactor>
</comment>
<dbReference type="EMBL" id="JTDI01000004">
    <property type="protein sequence ID" value="KHK90662.1"/>
    <property type="molecule type" value="Genomic_DNA"/>
</dbReference>
<dbReference type="InterPro" id="IPR007197">
    <property type="entry name" value="rSAM"/>
</dbReference>
<evidence type="ECO:0000256" key="2">
    <source>
        <dbReference type="ARBA" id="ARBA00022691"/>
    </source>
</evidence>
<keyword evidence="5" id="KW-0411">Iron-sulfur</keyword>
<comment type="caution">
    <text evidence="8">The sequence shown here is derived from an EMBL/GenBank/DDBJ whole genome shotgun (WGS) entry which is preliminary data.</text>
</comment>
<keyword evidence="3" id="KW-0479">Metal-binding</keyword>
<dbReference type="InterPro" id="IPR023867">
    <property type="entry name" value="Sulphatase_maturase_rSAM"/>
</dbReference>
<dbReference type="PANTHER" id="PTHR43273">
    <property type="entry name" value="ANAEROBIC SULFATASE-MATURATING ENZYME HOMOLOG ASLB-RELATED"/>
    <property type="match status" value="1"/>
</dbReference>
<dbReference type="InterPro" id="IPR058240">
    <property type="entry name" value="rSAM_sf"/>
</dbReference>
<dbReference type="GO" id="GO:0046872">
    <property type="term" value="F:metal ion binding"/>
    <property type="evidence" value="ECO:0007669"/>
    <property type="project" value="UniProtKB-KW"/>
</dbReference>
<dbReference type="GO" id="GO:0016491">
    <property type="term" value="F:oxidoreductase activity"/>
    <property type="evidence" value="ECO:0007669"/>
    <property type="project" value="InterPro"/>
</dbReference>
<dbReference type="Proteomes" id="UP000031057">
    <property type="component" value="Unassembled WGS sequence"/>
</dbReference>
<protein>
    <recommendedName>
        <fullName evidence="7">Radical SAM core domain-containing protein</fullName>
    </recommendedName>
</protein>
<dbReference type="STRING" id="1348853.LK12_15150"/>
<organism evidence="8 9">
    <name type="scientific">Novosphingobium malaysiense</name>
    <dbReference type="NCBI Taxonomy" id="1348853"/>
    <lineage>
        <taxon>Bacteria</taxon>
        <taxon>Pseudomonadati</taxon>
        <taxon>Pseudomonadota</taxon>
        <taxon>Alphaproteobacteria</taxon>
        <taxon>Sphingomonadales</taxon>
        <taxon>Sphingomonadaceae</taxon>
        <taxon>Novosphingobium</taxon>
    </lineage>
</organism>
<dbReference type="RefSeq" id="WP_039285816.1">
    <property type="nucleotide sequence ID" value="NZ_JTDI01000004.1"/>
</dbReference>
<accession>A0A0B1ZHW0</accession>
<feature type="domain" description="Radical SAM core" evidence="7">
    <location>
        <begin position="91"/>
        <end position="331"/>
    </location>
</feature>